<accession>A0A7W8JXX3</accession>
<name>A0A7W8JXX3_9DEIO</name>
<keyword evidence="2" id="KW-1185">Reference proteome</keyword>
<dbReference type="AlphaFoldDB" id="A0A7W8JXX3"/>
<comment type="caution">
    <text evidence="1">The sequence shown here is derived from an EMBL/GenBank/DDBJ whole genome shotgun (WGS) entry which is preliminary data.</text>
</comment>
<dbReference type="Proteomes" id="UP000552709">
    <property type="component" value="Unassembled WGS sequence"/>
</dbReference>
<sequence>MAPELIDMDDLWHIIFARQLPEEQSGGPGSPVVLQKDVRHGSMIVECSPQPVNDATDVHVYLIQVPSGTPAGFPVA</sequence>
<reference evidence="1 2" key="1">
    <citation type="submission" date="2020-08" db="EMBL/GenBank/DDBJ databases">
        <title>Genomic Encyclopedia of Type Strains, Phase IV (KMG-IV): sequencing the most valuable type-strain genomes for metagenomic binning, comparative biology and taxonomic classification.</title>
        <authorList>
            <person name="Goeker M."/>
        </authorList>
    </citation>
    <scope>NUCLEOTIDE SEQUENCE [LARGE SCALE GENOMIC DNA]</scope>
    <source>
        <strain evidence="1 2">DSM 27939</strain>
    </source>
</reference>
<proteinExistence type="predicted"/>
<organism evidence="1 2">
    <name type="scientific">Deinococcus humi</name>
    <dbReference type="NCBI Taxonomy" id="662880"/>
    <lineage>
        <taxon>Bacteria</taxon>
        <taxon>Thermotogati</taxon>
        <taxon>Deinococcota</taxon>
        <taxon>Deinococci</taxon>
        <taxon>Deinococcales</taxon>
        <taxon>Deinococcaceae</taxon>
        <taxon>Deinococcus</taxon>
    </lineage>
</organism>
<evidence type="ECO:0000313" key="1">
    <source>
        <dbReference type="EMBL" id="MBB5365225.1"/>
    </source>
</evidence>
<evidence type="ECO:0000313" key="2">
    <source>
        <dbReference type="Proteomes" id="UP000552709"/>
    </source>
</evidence>
<gene>
    <name evidence="1" type="ORF">HNQ08_004346</name>
</gene>
<dbReference type="EMBL" id="JACHFL010000016">
    <property type="protein sequence ID" value="MBB5365225.1"/>
    <property type="molecule type" value="Genomic_DNA"/>
</dbReference>
<protein>
    <submittedName>
        <fullName evidence="1">Uncharacterized protein</fullName>
    </submittedName>
</protein>